<dbReference type="Pfam" id="PF00578">
    <property type="entry name" value="AhpC-TSA"/>
    <property type="match status" value="1"/>
</dbReference>
<feature type="chain" id="PRO_5038859556" evidence="1">
    <location>
        <begin position="25"/>
        <end position="192"/>
    </location>
</feature>
<accession>A0A2T0JMQ4</accession>
<dbReference type="PROSITE" id="PS51257">
    <property type="entry name" value="PROKAR_LIPOPROTEIN"/>
    <property type="match status" value="1"/>
</dbReference>
<dbReference type="PANTHER" id="PTHR42852:SF17">
    <property type="entry name" value="THIOREDOXIN-LIKE PROTEIN HI_1115"/>
    <property type="match status" value="1"/>
</dbReference>
<dbReference type="PROSITE" id="PS00194">
    <property type="entry name" value="THIOREDOXIN_1"/>
    <property type="match status" value="1"/>
</dbReference>
<dbReference type="PROSITE" id="PS51352">
    <property type="entry name" value="THIOREDOXIN_2"/>
    <property type="match status" value="1"/>
</dbReference>
<keyword evidence="3" id="KW-0413">Isomerase</keyword>
<dbReference type="InterPro" id="IPR036249">
    <property type="entry name" value="Thioredoxin-like_sf"/>
</dbReference>
<reference evidence="3 4" key="1">
    <citation type="submission" date="2018-03" db="EMBL/GenBank/DDBJ databases">
        <title>Genomic Encyclopedia of Archaeal and Bacterial Type Strains, Phase II (KMG-II): from individual species to whole genera.</title>
        <authorList>
            <person name="Goeker M."/>
        </authorList>
    </citation>
    <scope>NUCLEOTIDE SEQUENCE [LARGE SCALE GENOMIC DNA]</scope>
    <source>
        <strain evidence="3 4">DSM 43146</strain>
    </source>
</reference>
<dbReference type="Proteomes" id="UP000239415">
    <property type="component" value="Unassembled WGS sequence"/>
</dbReference>
<dbReference type="InterPro" id="IPR017937">
    <property type="entry name" value="Thioredoxin_CS"/>
</dbReference>
<dbReference type="PANTHER" id="PTHR42852">
    <property type="entry name" value="THIOL:DISULFIDE INTERCHANGE PROTEIN DSBE"/>
    <property type="match status" value="1"/>
</dbReference>
<evidence type="ECO:0000313" key="3">
    <source>
        <dbReference type="EMBL" id="PRX08885.1"/>
    </source>
</evidence>
<dbReference type="SUPFAM" id="SSF52833">
    <property type="entry name" value="Thioredoxin-like"/>
    <property type="match status" value="1"/>
</dbReference>
<dbReference type="GO" id="GO:0016209">
    <property type="term" value="F:antioxidant activity"/>
    <property type="evidence" value="ECO:0007669"/>
    <property type="project" value="InterPro"/>
</dbReference>
<dbReference type="InterPro" id="IPR000866">
    <property type="entry name" value="AhpC/TSA"/>
</dbReference>
<organism evidence="3 4">
    <name type="scientific">Actinoplanes italicus</name>
    <dbReference type="NCBI Taxonomy" id="113567"/>
    <lineage>
        <taxon>Bacteria</taxon>
        <taxon>Bacillati</taxon>
        <taxon>Actinomycetota</taxon>
        <taxon>Actinomycetes</taxon>
        <taxon>Micromonosporales</taxon>
        <taxon>Micromonosporaceae</taxon>
        <taxon>Actinoplanes</taxon>
    </lineage>
</organism>
<evidence type="ECO:0000259" key="2">
    <source>
        <dbReference type="PROSITE" id="PS51352"/>
    </source>
</evidence>
<feature type="domain" description="Thioredoxin" evidence="2">
    <location>
        <begin position="56"/>
        <end position="192"/>
    </location>
</feature>
<comment type="caution">
    <text evidence="3">The sequence shown here is derived from an EMBL/GenBank/DDBJ whole genome shotgun (WGS) entry which is preliminary data.</text>
</comment>
<dbReference type="InterPro" id="IPR050553">
    <property type="entry name" value="Thioredoxin_ResA/DsbE_sf"/>
</dbReference>
<dbReference type="InterPro" id="IPR013766">
    <property type="entry name" value="Thioredoxin_domain"/>
</dbReference>
<dbReference type="GO" id="GO:0016491">
    <property type="term" value="F:oxidoreductase activity"/>
    <property type="evidence" value="ECO:0007669"/>
    <property type="project" value="InterPro"/>
</dbReference>
<sequence length="192" mass="19936">MMRASGVRPRLLSLTLAVALAATACGTTPAASPEAPVAGPSPATAPPASGAVTAEAVTVPKTLKFSGTTLQGKKFDAASLAGKPAILWFWAPWCATCASEAQSLGDIQEEYGDRLGILGIASLGSAAEMDDFVADFSLGAMPHLNDKAGKLWKRFGIVQQSWYVMLDGSGKVVHKGYLDDLQLTGKVKELTA</sequence>
<dbReference type="GO" id="GO:0016853">
    <property type="term" value="F:isomerase activity"/>
    <property type="evidence" value="ECO:0007669"/>
    <property type="project" value="UniProtKB-KW"/>
</dbReference>
<name>A0A2T0JMQ4_9ACTN</name>
<keyword evidence="4" id="KW-1185">Reference proteome</keyword>
<dbReference type="AlphaFoldDB" id="A0A2T0JMQ4"/>
<feature type="signal peptide" evidence="1">
    <location>
        <begin position="1"/>
        <end position="24"/>
    </location>
</feature>
<protein>
    <submittedName>
        <fullName evidence="3">Thiol-disulfide isomerase/thioredoxin</fullName>
    </submittedName>
</protein>
<evidence type="ECO:0000313" key="4">
    <source>
        <dbReference type="Proteomes" id="UP000239415"/>
    </source>
</evidence>
<proteinExistence type="predicted"/>
<gene>
    <name evidence="3" type="ORF">CLV67_13817</name>
</gene>
<evidence type="ECO:0000256" key="1">
    <source>
        <dbReference type="SAM" id="SignalP"/>
    </source>
</evidence>
<dbReference type="EMBL" id="PVMZ01000038">
    <property type="protein sequence ID" value="PRX08885.1"/>
    <property type="molecule type" value="Genomic_DNA"/>
</dbReference>
<dbReference type="Gene3D" id="3.40.30.10">
    <property type="entry name" value="Glutaredoxin"/>
    <property type="match status" value="1"/>
</dbReference>
<keyword evidence="1" id="KW-0732">Signal</keyword>